<dbReference type="Gene3D" id="3.30.70.270">
    <property type="match status" value="1"/>
</dbReference>
<keyword evidence="1" id="KW-1133">Transmembrane helix</keyword>
<proteinExistence type="predicted"/>
<evidence type="ECO:0000259" key="2">
    <source>
        <dbReference type="PROSITE" id="PS50887"/>
    </source>
</evidence>
<dbReference type="PANTHER" id="PTHR45138">
    <property type="entry name" value="REGULATORY COMPONENTS OF SENSORY TRANSDUCTION SYSTEM"/>
    <property type="match status" value="1"/>
</dbReference>
<dbReference type="Proteomes" id="UP000076510">
    <property type="component" value="Unassembled WGS sequence"/>
</dbReference>
<name>A0A161RIC6_9BACI</name>
<dbReference type="InterPro" id="IPR043128">
    <property type="entry name" value="Rev_trsase/Diguanyl_cyclase"/>
</dbReference>
<dbReference type="Pfam" id="PF00990">
    <property type="entry name" value="GGDEF"/>
    <property type="match status" value="1"/>
</dbReference>
<organism evidence="3 4">
    <name type="scientific">Rossellomorea marisflavi</name>
    <dbReference type="NCBI Taxonomy" id="189381"/>
    <lineage>
        <taxon>Bacteria</taxon>
        <taxon>Bacillati</taxon>
        <taxon>Bacillota</taxon>
        <taxon>Bacilli</taxon>
        <taxon>Bacillales</taxon>
        <taxon>Bacillaceae</taxon>
        <taxon>Rossellomorea</taxon>
    </lineage>
</organism>
<comment type="caution">
    <text evidence="3">The sequence shown here is derived from an EMBL/GenBank/DDBJ whole genome shotgun (WGS) entry which is preliminary data.</text>
</comment>
<dbReference type="FunFam" id="3.30.70.270:FF:000001">
    <property type="entry name" value="Diguanylate cyclase domain protein"/>
    <property type="match status" value="1"/>
</dbReference>
<dbReference type="GO" id="GO:0052621">
    <property type="term" value="F:diguanylate cyclase activity"/>
    <property type="evidence" value="ECO:0007669"/>
    <property type="project" value="TreeGrafter"/>
</dbReference>
<keyword evidence="1" id="KW-0812">Transmembrane</keyword>
<dbReference type="SUPFAM" id="SSF55073">
    <property type="entry name" value="Nucleotide cyclase"/>
    <property type="match status" value="1"/>
</dbReference>
<dbReference type="RefSeq" id="WP_063191846.1">
    <property type="nucleotide sequence ID" value="NZ_JBLGCT010000002.1"/>
</dbReference>
<dbReference type="InterPro" id="IPR000160">
    <property type="entry name" value="GGDEF_dom"/>
</dbReference>
<accession>A0A161RIC6</accession>
<evidence type="ECO:0000313" key="4">
    <source>
        <dbReference type="Proteomes" id="UP000076510"/>
    </source>
</evidence>
<dbReference type="CDD" id="cd01949">
    <property type="entry name" value="GGDEF"/>
    <property type="match status" value="1"/>
</dbReference>
<evidence type="ECO:0000256" key="1">
    <source>
        <dbReference type="SAM" id="Phobius"/>
    </source>
</evidence>
<dbReference type="SMART" id="SM00267">
    <property type="entry name" value="GGDEF"/>
    <property type="match status" value="1"/>
</dbReference>
<gene>
    <name evidence="3" type="ORF">AV649_08110</name>
</gene>
<feature type="transmembrane region" description="Helical" evidence="1">
    <location>
        <begin position="156"/>
        <end position="175"/>
    </location>
</feature>
<feature type="domain" description="GGDEF" evidence="2">
    <location>
        <begin position="252"/>
        <end position="376"/>
    </location>
</feature>
<feature type="transmembrane region" description="Helical" evidence="1">
    <location>
        <begin position="65"/>
        <end position="86"/>
    </location>
</feature>
<evidence type="ECO:0000313" key="3">
    <source>
        <dbReference type="EMBL" id="KZE44255.1"/>
    </source>
</evidence>
<dbReference type="PANTHER" id="PTHR45138:SF9">
    <property type="entry name" value="DIGUANYLATE CYCLASE DGCM-RELATED"/>
    <property type="match status" value="1"/>
</dbReference>
<keyword evidence="1" id="KW-0472">Membrane</keyword>
<protein>
    <recommendedName>
        <fullName evidence="2">GGDEF domain-containing protein</fullName>
    </recommendedName>
</protein>
<feature type="transmembrane region" description="Helical" evidence="1">
    <location>
        <begin position="12"/>
        <end position="30"/>
    </location>
</feature>
<feature type="transmembrane region" description="Helical" evidence="1">
    <location>
        <begin position="187"/>
        <end position="210"/>
    </location>
</feature>
<reference evidence="4" key="1">
    <citation type="submission" date="2016-01" db="EMBL/GenBank/DDBJ databases">
        <title>Whole genome sequencing of Bhargavaea cecembensis T14.</title>
        <authorList>
            <person name="Hong K.W."/>
        </authorList>
    </citation>
    <scope>NUCLEOTIDE SEQUENCE [LARGE SCALE GENOMIC DNA]</scope>
    <source>
        <strain evidence="4">M19</strain>
    </source>
</reference>
<dbReference type="InterPro" id="IPR029787">
    <property type="entry name" value="Nucleotide_cyclase"/>
</dbReference>
<dbReference type="EMBL" id="LQQY01000044">
    <property type="protein sequence ID" value="KZE44255.1"/>
    <property type="molecule type" value="Genomic_DNA"/>
</dbReference>
<dbReference type="InterPro" id="IPR050469">
    <property type="entry name" value="Diguanylate_Cyclase"/>
</dbReference>
<dbReference type="NCBIfam" id="TIGR00254">
    <property type="entry name" value="GGDEF"/>
    <property type="match status" value="1"/>
</dbReference>
<dbReference type="OrthoDB" id="9759607at2"/>
<sequence>MEIYVDSTIITALLFIGFLFTLIMIGSYGFTHKRDMTLNMFFLAKCCQILAVSLMVFRGDISDVLSIWLANIVLYTGTSLEVAALVNLQGYLRPKMRLIYIHVTIVGIMGFSILFIFYNTESVRIAYYSFLTAILLSPVCLVGFRSSSLLMKVVGLLYGVGVIFSIVRGFSSFVIPIQSFTLYNPGVLQLVVLLSFYVLSNLMNLAFLLLMKEKVDRELVILANQDDLTGILNRRAFTRSAEDLVRHNKKGMQHSFLLFDVDHFKQINDTYGHLAGDQVLQDMTTTIQGQLTDKDLFGRYGGDEFAILLVDKGIEASNRFTEQLISSLHSTKSIVPYQVSIGITTFETSTLEELYACCDEALYEAKKAGRNQFKRW</sequence>
<dbReference type="PROSITE" id="PS50887">
    <property type="entry name" value="GGDEF"/>
    <property type="match status" value="1"/>
</dbReference>
<dbReference type="AlphaFoldDB" id="A0A161RIC6"/>
<feature type="transmembrane region" description="Helical" evidence="1">
    <location>
        <begin position="125"/>
        <end position="144"/>
    </location>
</feature>
<feature type="transmembrane region" description="Helical" evidence="1">
    <location>
        <begin position="98"/>
        <end position="119"/>
    </location>
</feature>